<reference evidence="8 9" key="1">
    <citation type="submission" date="2024-09" db="EMBL/GenBank/DDBJ databases">
        <authorList>
            <person name="Sun Q."/>
            <person name="Mori K."/>
        </authorList>
    </citation>
    <scope>NUCLEOTIDE SEQUENCE [LARGE SCALE GENOMIC DNA]</scope>
    <source>
        <strain evidence="8 9">JCM 3307</strain>
    </source>
</reference>
<dbReference type="SMART" id="SM00448">
    <property type="entry name" value="REC"/>
    <property type="match status" value="1"/>
</dbReference>
<dbReference type="RefSeq" id="WP_223103305.1">
    <property type="nucleotide sequence ID" value="NZ_CP061913.1"/>
</dbReference>
<dbReference type="InterPro" id="IPR039420">
    <property type="entry name" value="WalR-like"/>
</dbReference>
<dbReference type="SUPFAM" id="SSF46894">
    <property type="entry name" value="C-terminal effector domain of the bipartite response regulators"/>
    <property type="match status" value="1"/>
</dbReference>
<dbReference type="SMART" id="SM00421">
    <property type="entry name" value="HTH_LUXR"/>
    <property type="match status" value="1"/>
</dbReference>
<evidence type="ECO:0000259" key="6">
    <source>
        <dbReference type="PROSITE" id="PS50043"/>
    </source>
</evidence>
<dbReference type="CDD" id="cd17535">
    <property type="entry name" value="REC_NarL-like"/>
    <property type="match status" value="1"/>
</dbReference>
<protein>
    <submittedName>
        <fullName evidence="8">Response regulator</fullName>
    </submittedName>
</protein>
<dbReference type="EMBL" id="JBHMCA010000042">
    <property type="protein sequence ID" value="MFB9445343.1"/>
    <property type="molecule type" value="Genomic_DNA"/>
</dbReference>
<dbReference type="Pfam" id="PF00072">
    <property type="entry name" value="Response_reg"/>
    <property type="match status" value="1"/>
</dbReference>
<dbReference type="InterPro" id="IPR001789">
    <property type="entry name" value="Sig_transdc_resp-reg_receiver"/>
</dbReference>
<dbReference type="InterPro" id="IPR000792">
    <property type="entry name" value="Tscrpt_reg_LuxR_C"/>
</dbReference>
<evidence type="ECO:0000256" key="5">
    <source>
        <dbReference type="PROSITE-ProRule" id="PRU00169"/>
    </source>
</evidence>
<feature type="modified residue" description="4-aspartylphosphate" evidence="5">
    <location>
        <position position="52"/>
    </location>
</feature>
<organism evidence="8 9">
    <name type="scientific">Dactylosporangium vinaceum</name>
    <dbReference type="NCBI Taxonomy" id="53362"/>
    <lineage>
        <taxon>Bacteria</taxon>
        <taxon>Bacillati</taxon>
        <taxon>Actinomycetota</taxon>
        <taxon>Actinomycetes</taxon>
        <taxon>Micromonosporales</taxon>
        <taxon>Micromonosporaceae</taxon>
        <taxon>Dactylosporangium</taxon>
    </lineage>
</organism>
<evidence type="ECO:0000259" key="7">
    <source>
        <dbReference type="PROSITE" id="PS50110"/>
    </source>
</evidence>
<dbReference type="InterPro" id="IPR036388">
    <property type="entry name" value="WH-like_DNA-bd_sf"/>
</dbReference>
<dbReference type="PRINTS" id="PR00038">
    <property type="entry name" value="HTHLUXR"/>
</dbReference>
<accession>A0ABV5M916</accession>
<evidence type="ECO:0000256" key="2">
    <source>
        <dbReference type="ARBA" id="ARBA00023015"/>
    </source>
</evidence>
<dbReference type="PROSITE" id="PS00622">
    <property type="entry name" value="HTH_LUXR_1"/>
    <property type="match status" value="1"/>
</dbReference>
<evidence type="ECO:0000256" key="3">
    <source>
        <dbReference type="ARBA" id="ARBA00023125"/>
    </source>
</evidence>
<keyword evidence="9" id="KW-1185">Reference proteome</keyword>
<evidence type="ECO:0000256" key="1">
    <source>
        <dbReference type="ARBA" id="ARBA00022553"/>
    </source>
</evidence>
<dbReference type="Gene3D" id="1.10.10.10">
    <property type="entry name" value="Winged helix-like DNA-binding domain superfamily/Winged helix DNA-binding domain"/>
    <property type="match status" value="1"/>
</dbReference>
<sequence>MRVAVAEDNADFRESLVLMLRSMGIDVTHAAATGPDLVTGIATAPPDVAVLDIRMPPGGSVEGFRTAERIRRQHPQVGILLLSQYDEIFYAARLLEQIPTGVGYLKKDHADDDELMRTVLTRIADGGVFIDDQLSARIEAASAQHLTGRELDVLRLVATGLSNKAVAAELYMAETTVERHLTNLFQKLRLPSDARHNRRVLAILRWLEAAPP</sequence>
<feature type="domain" description="Response regulatory" evidence="7">
    <location>
        <begin position="2"/>
        <end position="122"/>
    </location>
</feature>
<keyword evidence="3" id="KW-0238">DNA-binding</keyword>
<keyword evidence="1 5" id="KW-0597">Phosphoprotein</keyword>
<dbReference type="Pfam" id="PF00196">
    <property type="entry name" value="GerE"/>
    <property type="match status" value="1"/>
</dbReference>
<keyword evidence="2" id="KW-0805">Transcription regulation</keyword>
<dbReference type="Proteomes" id="UP001589608">
    <property type="component" value="Unassembled WGS sequence"/>
</dbReference>
<dbReference type="InterPro" id="IPR016032">
    <property type="entry name" value="Sig_transdc_resp-reg_C-effctor"/>
</dbReference>
<keyword evidence="4" id="KW-0804">Transcription</keyword>
<dbReference type="InterPro" id="IPR011006">
    <property type="entry name" value="CheY-like_superfamily"/>
</dbReference>
<evidence type="ECO:0000313" key="9">
    <source>
        <dbReference type="Proteomes" id="UP001589608"/>
    </source>
</evidence>
<dbReference type="Gene3D" id="3.40.50.2300">
    <property type="match status" value="1"/>
</dbReference>
<dbReference type="SUPFAM" id="SSF52172">
    <property type="entry name" value="CheY-like"/>
    <property type="match status" value="1"/>
</dbReference>
<dbReference type="PANTHER" id="PTHR43214:SF24">
    <property type="entry name" value="TRANSCRIPTIONAL REGULATORY PROTEIN NARL-RELATED"/>
    <property type="match status" value="1"/>
</dbReference>
<name>A0ABV5M916_9ACTN</name>
<dbReference type="PROSITE" id="PS50043">
    <property type="entry name" value="HTH_LUXR_2"/>
    <property type="match status" value="1"/>
</dbReference>
<evidence type="ECO:0000256" key="4">
    <source>
        <dbReference type="ARBA" id="ARBA00023163"/>
    </source>
</evidence>
<dbReference type="InterPro" id="IPR058245">
    <property type="entry name" value="NreC/VraR/RcsB-like_REC"/>
</dbReference>
<gene>
    <name evidence="8" type="ORF">ACFFTR_19895</name>
</gene>
<dbReference type="PROSITE" id="PS50110">
    <property type="entry name" value="RESPONSE_REGULATORY"/>
    <property type="match status" value="1"/>
</dbReference>
<feature type="domain" description="HTH luxR-type" evidence="6">
    <location>
        <begin position="139"/>
        <end position="204"/>
    </location>
</feature>
<dbReference type="CDD" id="cd06170">
    <property type="entry name" value="LuxR_C_like"/>
    <property type="match status" value="1"/>
</dbReference>
<proteinExistence type="predicted"/>
<evidence type="ECO:0000313" key="8">
    <source>
        <dbReference type="EMBL" id="MFB9445343.1"/>
    </source>
</evidence>
<dbReference type="PANTHER" id="PTHR43214">
    <property type="entry name" value="TWO-COMPONENT RESPONSE REGULATOR"/>
    <property type="match status" value="1"/>
</dbReference>
<comment type="caution">
    <text evidence="8">The sequence shown here is derived from an EMBL/GenBank/DDBJ whole genome shotgun (WGS) entry which is preliminary data.</text>
</comment>